<evidence type="ECO:0000256" key="9">
    <source>
        <dbReference type="ARBA" id="ARBA00022840"/>
    </source>
</evidence>
<feature type="domain" description="PAC" evidence="15">
    <location>
        <begin position="352"/>
        <end position="405"/>
    </location>
</feature>
<dbReference type="InterPro" id="IPR036097">
    <property type="entry name" value="HisK_dim/P_sf"/>
</dbReference>
<keyword evidence="17" id="KW-1185">Reference proteome</keyword>
<dbReference type="InterPro" id="IPR001610">
    <property type="entry name" value="PAC"/>
</dbReference>
<dbReference type="EMBL" id="CP002101">
    <property type="protein sequence ID" value="AEH60712.1"/>
    <property type="molecule type" value="Genomic_DNA"/>
</dbReference>
<feature type="domain" description="Histidine kinase" evidence="13">
    <location>
        <begin position="430"/>
        <end position="649"/>
    </location>
</feature>
<dbReference type="PROSITE" id="PS50113">
    <property type="entry name" value="PAC"/>
    <property type="match status" value="1"/>
</dbReference>
<dbReference type="RefSeq" id="WP_013898151.1">
    <property type="nucleotide sequence ID" value="NC_015676.1"/>
</dbReference>
<dbReference type="KEGG" id="mzh:Mzhil_0850"/>
<feature type="domain" description="PAS" evidence="14">
    <location>
        <begin position="39"/>
        <end position="86"/>
    </location>
</feature>
<dbReference type="InterPro" id="IPR003594">
    <property type="entry name" value="HATPase_dom"/>
</dbReference>
<reference evidence="16 17" key="1">
    <citation type="submission" date="2010-07" db="EMBL/GenBank/DDBJ databases">
        <title>The complete genome of Methanosalsum zhilinae DSM 4017.</title>
        <authorList>
            <consortium name="US DOE Joint Genome Institute (JGI-PGF)"/>
            <person name="Lucas S."/>
            <person name="Copeland A."/>
            <person name="Lapidus A."/>
            <person name="Glavina del Rio T."/>
            <person name="Dalin E."/>
            <person name="Tice H."/>
            <person name="Bruce D."/>
            <person name="Goodwin L."/>
            <person name="Pitluck S."/>
            <person name="Kyrpides N."/>
            <person name="Mavromatis K."/>
            <person name="Ovchinnikova G."/>
            <person name="Daligault H."/>
            <person name="Detter J.C."/>
            <person name="Han C."/>
            <person name="Tapia R."/>
            <person name="Larimer F."/>
            <person name="Land M."/>
            <person name="Hauser L."/>
            <person name="Markowitz V."/>
            <person name="Cheng J.-F."/>
            <person name="Hugenholtz P."/>
            <person name="Woyke T."/>
            <person name="Wu D."/>
            <person name="Spring S."/>
            <person name="Schueler E."/>
            <person name="Brambilla E."/>
            <person name="Klenk H.-P."/>
            <person name="Eisen J.A."/>
        </authorList>
    </citation>
    <scope>NUCLEOTIDE SEQUENCE [LARGE SCALE GENOMIC DNA]</scope>
    <source>
        <strain evidence="17">DSM 4017 / NBRC 107636 / OCM 62 / WeN5</strain>
    </source>
</reference>
<dbReference type="FunFam" id="1.10.287.130:FF:000001">
    <property type="entry name" value="Two-component sensor histidine kinase"/>
    <property type="match status" value="1"/>
</dbReference>
<dbReference type="STRING" id="679901.Mzhil_0850"/>
<name>F7XLI1_METZD</name>
<sequence>MNKKEIENQATQNDENRCILAIRAGKIAVWDLNVHTHELYMDPILSKLLGYESIRIITSTDDWMKYIHPLDRDRIKDQIQKHFNGIIPEISIEHRMQEKCGKYSWFLLNGKLIDGAESHSRRIVGTIVATNRENDDPFYRYSNEKYFNILENANEGIIIIQNNQIKYANKRFEDITGYPIKNIVGSVAINYIAPEYRRMVMKRYHKALNDHRKMRYGHFLTKRPKSYEIEILSSKSQRIPLEIIFSTIQYENKPAVVMTLTDITLQKSTQEALKLSEERLSLVLESSNLGIWDWSINDGKIMFDQKLADIINHNLIGLETGIETCKQILHPDDIPEIRSTLDNHFKKLDPYFVKECRILTQTREWKWILVQGKVVEWSRKGYPVRMVGTIGDITQRKLAEEELKKSKNELSKAYEDLKSLDRMKNQLISNISHELRTPLVSIIGYNELICEEELGSLNAQQKKAVSTALENARRLKKLIDSLLYLNIMDINNFTYEINNVQLEDMVCEIISDMSRYIEEKNISVQTEIPPSLPAIRGNKEQLSLMIFNLLDNAIKFTPSGGSINVKLQDNINEIHINIKDTGIGIPKKMIPDIFRLFYQIDASSNRRYSGTGLGMYICKTIADSHNGKIIIDSEENKGTTVTVILPKTAS</sequence>
<dbReference type="GO" id="GO:0005524">
    <property type="term" value="F:ATP binding"/>
    <property type="evidence" value="ECO:0007669"/>
    <property type="project" value="UniProtKB-KW"/>
</dbReference>
<evidence type="ECO:0000259" key="14">
    <source>
        <dbReference type="PROSITE" id="PS50112"/>
    </source>
</evidence>
<dbReference type="Gene3D" id="1.10.287.130">
    <property type="match status" value="1"/>
</dbReference>
<dbReference type="SUPFAM" id="SSF55874">
    <property type="entry name" value="ATPase domain of HSP90 chaperone/DNA topoisomerase II/histidine kinase"/>
    <property type="match status" value="1"/>
</dbReference>
<proteinExistence type="predicted"/>
<dbReference type="CDD" id="cd16922">
    <property type="entry name" value="HATPase_EvgS-ArcB-TorS-like"/>
    <property type="match status" value="1"/>
</dbReference>
<keyword evidence="10" id="KW-0902">Two-component regulatory system</keyword>
<dbReference type="Pfam" id="PF02518">
    <property type="entry name" value="HATPase_c"/>
    <property type="match status" value="1"/>
</dbReference>
<keyword evidence="12" id="KW-0175">Coiled coil</keyword>
<evidence type="ECO:0000256" key="3">
    <source>
        <dbReference type="ARBA" id="ARBA00012438"/>
    </source>
</evidence>
<keyword evidence="7" id="KW-0547">Nucleotide-binding</keyword>
<dbReference type="InterPro" id="IPR000014">
    <property type="entry name" value="PAS"/>
</dbReference>
<dbReference type="PROSITE" id="PS50112">
    <property type="entry name" value="PAS"/>
    <property type="match status" value="2"/>
</dbReference>
<gene>
    <name evidence="16" type="ordered locus">Mzhil_0850</name>
</gene>
<dbReference type="InterPro" id="IPR013655">
    <property type="entry name" value="PAS_fold_3"/>
</dbReference>
<dbReference type="HOGENOM" id="CLU_000445_114_71_2"/>
<dbReference type="EC" id="2.7.13.3" evidence="3"/>
<dbReference type="Proteomes" id="UP000006622">
    <property type="component" value="Chromosome"/>
</dbReference>
<dbReference type="FunFam" id="3.30.565.10:FF:000023">
    <property type="entry name" value="PAS domain-containing sensor histidine kinase"/>
    <property type="match status" value="1"/>
</dbReference>
<dbReference type="InterPro" id="IPR003661">
    <property type="entry name" value="HisK_dim/P_dom"/>
</dbReference>
<evidence type="ECO:0000256" key="4">
    <source>
        <dbReference type="ARBA" id="ARBA00022475"/>
    </source>
</evidence>
<evidence type="ECO:0000256" key="10">
    <source>
        <dbReference type="ARBA" id="ARBA00023012"/>
    </source>
</evidence>
<keyword evidence="8 16" id="KW-0418">Kinase</keyword>
<dbReference type="Pfam" id="PF13188">
    <property type="entry name" value="PAS_8"/>
    <property type="match status" value="1"/>
</dbReference>
<dbReference type="InterPro" id="IPR035965">
    <property type="entry name" value="PAS-like_dom_sf"/>
</dbReference>
<keyword evidence="5" id="KW-0597">Phosphoprotein</keyword>
<evidence type="ECO:0000256" key="11">
    <source>
        <dbReference type="ARBA" id="ARBA00023136"/>
    </source>
</evidence>
<feature type="coiled-coil region" evidence="12">
    <location>
        <begin position="396"/>
        <end position="423"/>
    </location>
</feature>
<dbReference type="PANTHER" id="PTHR43304:SF1">
    <property type="entry name" value="PAC DOMAIN-CONTAINING PROTEIN"/>
    <property type="match status" value="1"/>
</dbReference>
<dbReference type="InterPro" id="IPR000700">
    <property type="entry name" value="PAS-assoc_C"/>
</dbReference>
<dbReference type="InterPro" id="IPR036890">
    <property type="entry name" value="HATPase_C_sf"/>
</dbReference>
<evidence type="ECO:0000256" key="6">
    <source>
        <dbReference type="ARBA" id="ARBA00022679"/>
    </source>
</evidence>
<keyword evidence="9" id="KW-0067">ATP-binding</keyword>
<dbReference type="SMART" id="SM00388">
    <property type="entry name" value="HisKA"/>
    <property type="match status" value="1"/>
</dbReference>
<dbReference type="NCBIfam" id="TIGR00229">
    <property type="entry name" value="sensory_box"/>
    <property type="match status" value="1"/>
</dbReference>
<dbReference type="GO" id="GO:0000155">
    <property type="term" value="F:phosphorelay sensor kinase activity"/>
    <property type="evidence" value="ECO:0007669"/>
    <property type="project" value="InterPro"/>
</dbReference>
<dbReference type="Pfam" id="PF00512">
    <property type="entry name" value="HisKA"/>
    <property type="match status" value="1"/>
</dbReference>
<evidence type="ECO:0000256" key="1">
    <source>
        <dbReference type="ARBA" id="ARBA00000085"/>
    </source>
</evidence>
<dbReference type="OrthoDB" id="8127at2157"/>
<evidence type="ECO:0000259" key="15">
    <source>
        <dbReference type="PROSITE" id="PS50113"/>
    </source>
</evidence>
<organism evidence="16 17">
    <name type="scientific">Methanosalsum zhilinae (strain DSM 4017 / NBRC 107636 / OCM 62 / WeN5)</name>
    <name type="common">Methanohalophilus zhilinae</name>
    <dbReference type="NCBI Taxonomy" id="679901"/>
    <lineage>
        <taxon>Archaea</taxon>
        <taxon>Methanobacteriati</taxon>
        <taxon>Methanobacteriota</taxon>
        <taxon>Stenosarchaea group</taxon>
        <taxon>Methanomicrobia</taxon>
        <taxon>Methanosarcinales</taxon>
        <taxon>Methanosarcinaceae</taxon>
        <taxon>Methanosalsum</taxon>
    </lineage>
</organism>
<dbReference type="PRINTS" id="PR00344">
    <property type="entry name" value="BCTRLSENSOR"/>
</dbReference>
<dbReference type="SMART" id="SM00086">
    <property type="entry name" value="PAC"/>
    <property type="match status" value="3"/>
</dbReference>
<dbReference type="CDD" id="cd00130">
    <property type="entry name" value="PAS"/>
    <property type="match status" value="2"/>
</dbReference>
<keyword evidence="11" id="KW-0472">Membrane</keyword>
<dbReference type="GeneID" id="10822471"/>
<protein>
    <recommendedName>
        <fullName evidence="3">histidine kinase</fullName>
        <ecNumber evidence="3">2.7.13.3</ecNumber>
    </recommendedName>
</protein>
<dbReference type="SUPFAM" id="SSF47384">
    <property type="entry name" value="Homodimeric domain of signal transducing histidine kinase"/>
    <property type="match status" value="1"/>
</dbReference>
<dbReference type="CDD" id="cd00082">
    <property type="entry name" value="HisKA"/>
    <property type="match status" value="1"/>
</dbReference>
<evidence type="ECO:0000313" key="17">
    <source>
        <dbReference type="Proteomes" id="UP000006622"/>
    </source>
</evidence>
<dbReference type="GO" id="GO:0005886">
    <property type="term" value="C:plasma membrane"/>
    <property type="evidence" value="ECO:0007669"/>
    <property type="project" value="UniProtKB-SubCell"/>
</dbReference>
<accession>F7XLI1</accession>
<dbReference type="InterPro" id="IPR004358">
    <property type="entry name" value="Sig_transdc_His_kin-like_C"/>
</dbReference>
<keyword evidence="4" id="KW-1003">Cell membrane</keyword>
<dbReference type="Gene3D" id="3.30.450.20">
    <property type="entry name" value="PAS domain"/>
    <property type="match status" value="3"/>
</dbReference>
<comment type="subcellular location">
    <subcellularLocation>
        <location evidence="2">Cell membrane</location>
    </subcellularLocation>
</comment>
<keyword evidence="6" id="KW-0808">Transferase</keyword>
<evidence type="ECO:0000256" key="2">
    <source>
        <dbReference type="ARBA" id="ARBA00004236"/>
    </source>
</evidence>
<feature type="domain" description="PAS" evidence="14">
    <location>
        <begin position="142"/>
        <end position="211"/>
    </location>
</feature>
<evidence type="ECO:0000256" key="8">
    <source>
        <dbReference type="ARBA" id="ARBA00022777"/>
    </source>
</evidence>
<dbReference type="InterPro" id="IPR005467">
    <property type="entry name" value="His_kinase_dom"/>
</dbReference>
<dbReference type="InterPro" id="IPR052162">
    <property type="entry name" value="Sensor_kinase/Photoreceptor"/>
</dbReference>
<comment type="catalytic activity">
    <reaction evidence="1">
        <text>ATP + protein L-histidine = ADP + protein N-phospho-L-histidine.</text>
        <dbReference type="EC" id="2.7.13.3"/>
    </reaction>
</comment>
<evidence type="ECO:0000313" key="16">
    <source>
        <dbReference type="EMBL" id="AEH60712.1"/>
    </source>
</evidence>
<evidence type="ECO:0000256" key="5">
    <source>
        <dbReference type="ARBA" id="ARBA00022553"/>
    </source>
</evidence>
<dbReference type="SUPFAM" id="SSF55785">
    <property type="entry name" value="PYP-like sensor domain (PAS domain)"/>
    <property type="match status" value="3"/>
</dbReference>
<dbReference type="AlphaFoldDB" id="F7XLI1"/>
<dbReference type="PROSITE" id="PS50109">
    <property type="entry name" value="HIS_KIN"/>
    <property type="match status" value="1"/>
</dbReference>
<dbReference type="PANTHER" id="PTHR43304">
    <property type="entry name" value="PHYTOCHROME-LIKE PROTEIN CPH1"/>
    <property type="match status" value="1"/>
</dbReference>
<dbReference type="SMART" id="SM00091">
    <property type="entry name" value="PAS"/>
    <property type="match status" value="3"/>
</dbReference>
<evidence type="ECO:0000256" key="12">
    <source>
        <dbReference type="SAM" id="Coils"/>
    </source>
</evidence>
<dbReference type="Gene3D" id="3.30.565.10">
    <property type="entry name" value="Histidine kinase-like ATPase, C-terminal domain"/>
    <property type="match status" value="1"/>
</dbReference>
<dbReference type="SMART" id="SM00387">
    <property type="entry name" value="HATPase_c"/>
    <property type="match status" value="1"/>
</dbReference>
<evidence type="ECO:0000259" key="13">
    <source>
        <dbReference type="PROSITE" id="PS50109"/>
    </source>
</evidence>
<evidence type="ECO:0000256" key="7">
    <source>
        <dbReference type="ARBA" id="ARBA00022741"/>
    </source>
</evidence>
<dbReference type="Pfam" id="PF08447">
    <property type="entry name" value="PAS_3"/>
    <property type="match status" value="2"/>
</dbReference>